<dbReference type="EMBL" id="NHOQ01000586">
    <property type="protein sequence ID" value="PWA29461.1"/>
    <property type="molecule type" value="Genomic_DNA"/>
</dbReference>
<dbReference type="Pfam" id="PF00071">
    <property type="entry name" value="Ras"/>
    <property type="match status" value="1"/>
</dbReference>
<evidence type="ECO:0000256" key="7">
    <source>
        <dbReference type="RuleBase" id="RU367128"/>
    </source>
</evidence>
<dbReference type="CDD" id="cd04107">
    <property type="entry name" value="Rab32_Rab38"/>
    <property type="match status" value="1"/>
</dbReference>
<dbReference type="GO" id="GO:0016020">
    <property type="term" value="C:membrane"/>
    <property type="evidence" value="ECO:0007669"/>
    <property type="project" value="UniProtKB-SubCell"/>
</dbReference>
<keyword evidence="7" id="KW-0472">Membrane</keyword>
<keyword evidence="2 7" id="KW-0547">Nucleotide-binding</keyword>
<reference evidence="9 10" key="1">
    <citation type="journal article" date="2018" name="G3 (Bethesda)">
        <title>A High-Quality Reference Genome for the Invasive Mosquitofish Gambusia affinis Using a Chicago Library.</title>
        <authorList>
            <person name="Hoffberg S.L."/>
            <person name="Troendle N.J."/>
            <person name="Glenn T.C."/>
            <person name="Mahmud O."/>
            <person name="Louha S."/>
            <person name="Chalopin D."/>
            <person name="Bennetzen J.L."/>
            <person name="Mauricio R."/>
        </authorList>
    </citation>
    <scope>NUCLEOTIDE SEQUENCE [LARGE SCALE GENOMIC DNA]</scope>
    <source>
        <strain evidence="9">NE01/NJP1002.9</strain>
        <tissue evidence="9">Muscle</tissue>
    </source>
</reference>
<dbReference type="PROSITE" id="PS51421">
    <property type="entry name" value="RAS"/>
    <property type="match status" value="1"/>
</dbReference>
<accession>A0A315W3P7</accession>
<dbReference type="Gene3D" id="3.40.50.300">
    <property type="entry name" value="P-loop containing nucleotide triphosphate hydrolases"/>
    <property type="match status" value="1"/>
</dbReference>
<feature type="compositionally biased region" description="Basic and acidic residues" evidence="8">
    <location>
        <begin position="243"/>
        <end position="252"/>
    </location>
</feature>
<dbReference type="PROSITE" id="PS51419">
    <property type="entry name" value="RAB"/>
    <property type="match status" value="1"/>
</dbReference>
<dbReference type="GO" id="GO:0008333">
    <property type="term" value="P:endosome to lysosome transport"/>
    <property type="evidence" value="ECO:0007669"/>
    <property type="project" value="TreeGrafter"/>
</dbReference>
<name>A0A315W3P7_GAMAF</name>
<comment type="subcellular location">
    <subcellularLocation>
        <location evidence="6">Endomembrane system</location>
        <topology evidence="6">Lipid-anchor</topology>
        <orientation evidence="6">Cytoplasmic side</orientation>
    </subcellularLocation>
    <subcellularLocation>
        <location evidence="7">Membrane</location>
        <topology evidence="7">Lipid-anchor</topology>
    </subcellularLocation>
</comment>
<dbReference type="SMART" id="SM00173">
    <property type="entry name" value="RAS"/>
    <property type="match status" value="1"/>
</dbReference>
<dbReference type="InterPro" id="IPR030697">
    <property type="entry name" value="Rab29/Rab38/Rab32"/>
</dbReference>
<dbReference type="SMART" id="SM00175">
    <property type="entry name" value="RAB"/>
    <property type="match status" value="1"/>
</dbReference>
<evidence type="ECO:0000256" key="5">
    <source>
        <dbReference type="ARBA" id="ARBA00023289"/>
    </source>
</evidence>
<dbReference type="GO" id="GO:0003924">
    <property type="term" value="F:GTPase activity"/>
    <property type="evidence" value="ECO:0007669"/>
    <property type="project" value="UniProtKB-UniRule"/>
</dbReference>
<keyword evidence="5 7" id="KW-0636">Prenylation</keyword>
<dbReference type="AlphaFoldDB" id="A0A315W3P7"/>
<evidence type="ECO:0000256" key="2">
    <source>
        <dbReference type="ARBA" id="ARBA00022741"/>
    </source>
</evidence>
<protein>
    <recommendedName>
        <fullName evidence="7">Ras-related protein Rab</fullName>
    </recommendedName>
</protein>
<dbReference type="SMART" id="SM00176">
    <property type="entry name" value="RAN"/>
    <property type="match status" value="1"/>
</dbReference>
<dbReference type="PRINTS" id="PR00449">
    <property type="entry name" value="RASTRNSFRMNG"/>
</dbReference>
<feature type="compositionally biased region" description="Basic and acidic residues" evidence="8">
    <location>
        <begin position="181"/>
        <end position="193"/>
    </location>
</feature>
<evidence type="ECO:0000256" key="6">
    <source>
        <dbReference type="ARBA" id="ARBA00046278"/>
    </source>
</evidence>
<feature type="region of interest" description="Disordered" evidence="8">
    <location>
        <begin position="176"/>
        <end position="252"/>
    </location>
</feature>
<keyword evidence="4 7" id="KW-0449">Lipoprotein</keyword>
<comment type="similarity">
    <text evidence="1 7">Belongs to the small GTPase superfamily. Rab family.</text>
</comment>
<evidence type="ECO:0000313" key="9">
    <source>
        <dbReference type="EMBL" id="PWA29461.1"/>
    </source>
</evidence>
<dbReference type="NCBIfam" id="TIGR00231">
    <property type="entry name" value="small_GTP"/>
    <property type="match status" value="1"/>
</dbReference>
<dbReference type="SUPFAM" id="SSF52540">
    <property type="entry name" value="P-loop containing nucleoside triphosphate hydrolases"/>
    <property type="match status" value="1"/>
</dbReference>
<dbReference type="PANTHER" id="PTHR47981">
    <property type="entry name" value="RAB FAMILY"/>
    <property type="match status" value="1"/>
</dbReference>
<dbReference type="SMART" id="SM00174">
    <property type="entry name" value="RHO"/>
    <property type="match status" value="1"/>
</dbReference>
<evidence type="ECO:0000256" key="8">
    <source>
        <dbReference type="SAM" id="MobiDB-lite"/>
    </source>
</evidence>
<dbReference type="InterPro" id="IPR005225">
    <property type="entry name" value="Small_GTP-bd"/>
</dbReference>
<organism evidence="9 10">
    <name type="scientific">Gambusia affinis</name>
    <name type="common">Western mosquitofish</name>
    <name type="synonym">Heterandria affinis</name>
    <dbReference type="NCBI Taxonomy" id="33528"/>
    <lineage>
        <taxon>Eukaryota</taxon>
        <taxon>Metazoa</taxon>
        <taxon>Chordata</taxon>
        <taxon>Craniata</taxon>
        <taxon>Vertebrata</taxon>
        <taxon>Euteleostomi</taxon>
        <taxon>Actinopterygii</taxon>
        <taxon>Neopterygii</taxon>
        <taxon>Teleostei</taxon>
        <taxon>Neoteleostei</taxon>
        <taxon>Acanthomorphata</taxon>
        <taxon>Ovalentaria</taxon>
        <taxon>Atherinomorphae</taxon>
        <taxon>Cyprinodontiformes</taxon>
        <taxon>Poeciliidae</taxon>
        <taxon>Poeciliinae</taxon>
        <taxon>Gambusia</taxon>
    </lineage>
</organism>
<keyword evidence="3 7" id="KW-0342">GTP-binding</keyword>
<dbReference type="GO" id="GO:0045335">
    <property type="term" value="C:phagocytic vesicle"/>
    <property type="evidence" value="ECO:0007669"/>
    <property type="project" value="TreeGrafter"/>
</dbReference>
<dbReference type="STRING" id="33528.ENSGAFP00000000876"/>
<dbReference type="PANTHER" id="PTHR47981:SF42">
    <property type="entry name" value="RAS-RELATED PROTEIN RAB-7L1-LIKE ISOFORM X1"/>
    <property type="match status" value="1"/>
</dbReference>
<dbReference type="GO" id="GO:0005770">
    <property type="term" value="C:late endosome"/>
    <property type="evidence" value="ECO:0007669"/>
    <property type="project" value="TreeGrafter"/>
</dbReference>
<dbReference type="GO" id="GO:0090385">
    <property type="term" value="P:phagosome-lysosome fusion"/>
    <property type="evidence" value="ECO:0007669"/>
    <property type="project" value="TreeGrafter"/>
</dbReference>
<dbReference type="InterPro" id="IPR001806">
    <property type="entry name" value="Small_GTPase"/>
</dbReference>
<dbReference type="FunFam" id="3.40.50.300:FF:000222">
    <property type="entry name" value="RAB32, member RAS oncogene family"/>
    <property type="match status" value="1"/>
</dbReference>
<evidence type="ECO:0000313" key="10">
    <source>
        <dbReference type="Proteomes" id="UP000250572"/>
    </source>
</evidence>
<proteinExistence type="inferred from homology"/>
<gene>
    <name evidence="9" type="ORF">CCH79_00017078</name>
</gene>
<dbReference type="GO" id="GO:0005525">
    <property type="term" value="F:GTP binding"/>
    <property type="evidence" value="ECO:0007669"/>
    <property type="project" value="UniProtKB-UniRule"/>
</dbReference>
<evidence type="ECO:0000256" key="4">
    <source>
        <dbReference type="ARBA" id="ARBA00023288"/>
    </source>
</evidence>
<dbReference type="GO" id="GO:0005802">
    <property type="term" value="C:trans-Golgi network"/>
    <property type="evidence" value="ECO:0007669"/>
    <property type="project" value="UniProtKB-UniRule"/>
</dbReference>
<keyword evidence="10" id="KW-1185">Reference proteome</keyword>
<comment type="function">
    <text evidence="7">The small GTPases Rab are key regulators in vesicle trafficking.</text>
</comment>
<dbReference type="GO" id="GO:0005764">
    <property type="term" value="C:lysosome"/>
    <property type="evidence" value="ECO:0007669"/>
    <property type="project" value="TreeGrafter"/>
</dbReference>
<comment type="caution">
    <text evidence="9">The sequence shown here is derived from an EMBL/GenBank/DDBJ whole genome shotgun (WGS) entry which is preliminary data.</text>
</comment>
<evidence type="ECO:0000256" key="3">
    <source>
        <dbReference type="ARBA" id="ARBA00023134"/>
    </source>
</evidence>
<dbReference type="PROSITE" id="PS51417">
    <property type="entry name" value="ARF"/>
    <property type="match status" value="1"/>
</dbReference>
<dbReference type="InterPro" id="IPR027417">
    <property type="entry name" value="P-loop_NTPase"/>
</dbReference>
<dbReference type="Proteomes" id="UP000250572">
    <property type="component" value="Unassembled WGS sequence"/>
</dbReference>
<sequence length="252" mass="28303">MKEHLLKILIVGDGNVGKSSFVQRYVNGQFNRTYKMTVGVDFSVKMLHWSDKEKVRVHLWDIAGQERFISMTRVYYKGAVGCVVMFDVTNSSSFLKCRQWKQDLDSKAMLPNGSSIPCILLANKSDLSQWAVPADRIEAFCKANGFFTWMATSVKDNKNIDEAMRSLVKEILSIQSSLDPPRPETGDSVHPEQESQPSNSAGKKFAEPKVLTSARCMTLRQDVSTAGTPSEREAALRLQPMTHQEKHNKTAN</sequence>
<evidence type="ECO:0000256" key="1">
    <source>
        <dbReference type="ARBA" id="ARBA00006270"/>
    </source>
</evidence>